<evidence type="ECO:0000256" key="2">
    <source>
        <dbReference type="ARBA" id="ARBA00022723"/>
    </source>
</evidence>
<evidence type="ECO:0000313" key="8">
    <source>
        <dbReference type="EMBL" id="JAP81807.1"/>
    </source>
</evidence>
<feature type="domain" description="Zinc finger ZPR1-type" evidence="7">
    <location>
        <begin position="217"/>
        <end position="377"/>
    </location>
</feature>
<dbReference type="Pfam" id="PF22794">
    <property type="entry name" value="jr-ZPR1"/>
    <property type="match status" value="2"/>
</dbReference>
<accession>A0A131YS86</accession>
<dbReference type="GO" id="GO:0005634">
    <property type="term" value="C:nucleus"/>
    <property type="evidence" value="ECO:0007669"/>
    <property type="project" value="TreeGrafter"/>
</dbReference>
<evidence type="ECO:0000256" key="5">
    <source>
        <dbReference type="ARBA" id="ARBA00022833"/>
    </source>
</evidence>
<dbReference type="InterPro" id="IPR042452">
    <property type="entry name" value="ZPR1_Znf1/2"/>
</dbReference>
<dbReference type="SMART" id="SM00709">
    <property type="entry name" value="Zpr1"/>
    <property type="match status" value="2"/>
</dbReference>
<dbReference type="InterPro" id="IPR004457">
    <property type="entry name" value="Znf_ZPR1"/>
</dbReference>
<evidence type="ECO:0000256" key="3">
    <source>
        <dbReference type="ARBA" id="ARBA00022737"/>
    </source>
</evidence>
<protein>
    <recommendedName>
        <fullName evidence="6">Zinc finger protein ZPR1</fullName>
    </recommendedName>
</protein>
<comment type="similarity">
    <text evidence="1">Belongs to the ZPR1 family.</text>
</comment>
<dbReference type="NCBIfam" id="TIGR00310">
    <property type="entry name" value="ZPR1_znf"/>
    <property type="match status" value="2"/>
</dbReference>
<dbReference type="Gene3D" id="2.60.120.1040">
    <property type="entry name" value="ZPR1, A/B domain"/>
    <property type="match status" value="2"/>
</dbReference>
<proteinExistence type="inferred from homology"/>
<organism evidence="8">
    <name type="scientific">Rhipicephalus appendiculatus</name>
    <name type="common">Brown ear tick</name>
    <dbReference type="NCBI Taxonomy" id="34631"/>
    <lineage>
        <taxon>Eukaryota</taxon>
        <taxon>Metazoa</taxon>
        <taxon>Ecdysozoa</taxon>
        <taxon>Arthropoda</taxon>
        <taxon>Chelicerata</taxon>
        <taxon>Arachnida</taxon>
        <taxon>Acari</taxon>
        <taxon>Parasitiformes</taxon>
        <taxon>Ixodida</taxon>
        <taxon>Ixodoidea</taxon>
        <taxon>Ixodidae</taxon>
        <taxon>Rhipicephalinae</taxon>
        <taxon>Rhipicephalus</taxon>
        <taxon>Rhipicephalus</taxon>
    </lineage>
</organism>
<feature type="domain" description="Zinc finger ZPR1-type" evidence="7">
    <location>
        <begin position="20"/>
        <end position="172"/>
    </location>
</feature>
<evidence type="ECO:0000256" key="6">
    <source>
        <dbReference type="ARBA" id="ARBA00074960"/>
    </source>
</evidence>
<dbReference type="FunFam" id="2.60.120.1040:FF:000001">
    <property type="entry name" value="Zinc finger protein ZPR1"/>
    <property type="match status" value="1"/>
</dbReference>
<dbReference type="GO" id="GO:0048731">
    <property type="term" value="P:system development"/>
    <property type="evidence" value="ECO:0007669"/>
    <property type="project" value="UniProtKB-ARBA"/>
</dbReference>
<keyword evidence="4" id="KW-0863">Zinc-finger</keyword>
<dbReference type="EMBL" id="GEDV01006750">
    <property type="protein sequence ID" value="JAP81807.1"/>
    <property type="molecule type" value="Transcribed_RNA"/>
</dbReference>
<dbReference type="PANTHER" id="PTHR10876:SF0">
    <property type="entry name" value="ZINC FINGER PROTEIN ZPR1"/>
    <property type="match status" value="1"/>
</dbReference>
<dbReference type="Gene3D" id="2.20.25.420">
    <property type="entry name" value="ZPR1, zinc finger domain"/>
    <property type="match status" value="2"/>
</dbReference>
<keyword evidence="5" id="KW-0862">Zinc</keyword>
<evidence type="ECO:0000256" key="1">
    <source>
        <dbReference type="ARBA" id="ARBA00008354"/>
    </source>
</evidence>
<evidence type="ECO:0000259" key="7">
    <source>
        <dbReference type="SMART" id="SM00709"/>
    </source>
</evidence>
<dbReference type="InterPro" id="IPR056180">
    <property type="entry name" value="ZPR1_jr_dom"/>
</dbReference>
<reference evidence="8" key="1">
    <citation type="journal article" date="2016" name="Ticks Tick Borne Dis.">
        <title>De novo assembly and annotation of the salivary gland transcriptome of Rhipicephalus appendiculatus male and female ticks during blood feeding.</title>
        <authorList>
            <person name="de Castro M.H."/>
            <person name="de Klerk D."/>
            <person name="Pienaar R."/>
            <person name="Latif A.A."/>
            <person name="Rees D.J."/>
            <person name="Mans B.J."/>
        </authorList>
    </citation>
    <scope>NUCLEOTIDE SEQUENCE</scope>
    <source>
        <tissue evidence="8">Salivary glands</tissue>
    </source>
</reference>
<dbReference type="InterPro" id="IPR040141">
    <property type="entry name" value="ZPR1"/>
</dbReference>
<dbReference type="FunFam" id="2.20.25.420:FF:000001">
    <property type="entry name" value="Zinc finger protein ZPR1"/>
    <property type="match status" value="1"/>
</dbReference>
<dbReference type="FunFam" id="2.20.25.420:FF:000003">
    <property type="entry name" value="zinc finger protein ZPR1"/>
    <property type="match status" value="1"/>
</dbReference>
<evidence type="ECO:0000256" key="4">
    <source>
        <dbReference type="ARBA" id="ARBA00022771"/>
    </source>
</evidence>
<dbReference type="GO" id="GO:0008270">
    <property type="term" value="F:zinc ion binding"/>
    <property type="evidence" value="ECO:0007669"/>
    <property type="project" value="UniProtKB-KW"/>
</dbReference>
<name>A0A131YS86_RHIAP</name>
<keyword evidence="3" id="KW-0677">Repeat</keyword>
<sequence>MEDLFPTLSGDDPQVTELESLCLQCRENGITRLLLTKIPFYREVVVMSFRCEHCGWQNSELQPAASVQPTGIRFELLVREKRDLNRQVVKTRDAVVTLPEVELEIPARTQEGCITTVEGLLQRVVRGLETADCPESRDKLTEFVSALKKLQELEKPFRLVLDDPSGNSFVENPQAPGADPSMTAHRYERTAEQDLSLGIVSESCDDGLRDDVLGFATNCSECQAPCETRMKVTQVPHFKEVVIMATTCDRCGHRTNEVKSGAGIEPQGVRIELRVLEPADLARDLLKSETCTVHVPELELEAGAGLLSGRFTTVEGLLDSMRQQLAQENPFFQGDSATRSGRLRMGAVVDKLAQAAAGKLPVTLVLDDPCGNSYVQNLCAPEPDPALKVTQYERTFEQNELLGLNDMRTENYS</sequence>
<keyword evidence="2" id="KW-0479">Metal-binding</keyword>
<dbReference type="Pfam" id="PF03367">
    <property type="entry name" value="Zn_ribbon_ZPR1"/>
    <property type="match status" value="2"/>
</dbReference>
<dbReference type="AlphaFoldDB" id="A0A131YS86"/>
<dbReference type="PANTHER" id="PTHR10876">
    <property type="entry name" value="ZINC FINGER PROTEIN ZPR1"/>
    <property type="match status" value="1"/>
</dbReference>
<dbReference type="InterPro" id="IPR042451">
    <property type="entry name" value="ZPR1_A/B_dom"/>
</dbReference>